<name>A0ABX7E805_9BACI</name>
<evidence type="ECO:0000313" key="2">
    <source>
        <dbReference type="EMBL" id="QQZ11582.1"/>
    </source>
</evidence>
<accession>A0ABX7E805</accession>
<keyword evidence="3" id="KW-1185">Reference proteome</keyword>
<dbReference type="Pfam" id="PF01636">
    <property type="entry name" value="APH"/>
    <property type="match status" value="1"/>
</dbReference>
<gene>
    <name evidence="2" type="ORF">I5776_16975</name>
</gene>
<proteinExistence type="predicted"/>
<organism evidence="2 3">
    <name type="scientific">Heyndrickxia vini</name>
    <dbReference type="NCBI Taxonomy" id="1476025"/>
    <lineage>
        <taxon>Bacteria</taxon>
        <taxon>Bacillati</taxon>
        <taxon>Bacillota</taxon>
        <taxon>Bacilli</taxon>
        <taxon>Bacillales</taxon>
        <taxon>Bacillaceae</taxon>
        <taxon>Heyndrickxia</taxon>
    </lineage>
</organism>
<sequence length="247" mass="28183">MVLGSPIAVGNTAEIYLYENRIIKVFKDYLPKSEALYEATKQNIVYKSGLFVPKIVDVREINGKPAIVMEYIKGKTIGELLYENMEEAEYYMTLSVEVHQNIHSKSGESFEPMAEKLSRQIHAAPILQLDQKKTLIKRLELLSVDNKLCHGDFHFYNLIVSDNKVAIIDWVDASGGSRCADVYRTYLLLSQVSVKMADLYVSLYCEKSGLEKEEIFQWAPIIAGARLSENVTTERQERLLKIVNHNE</sequence>
<dbReference type="Proteomes" id="UP000595691">
    <property type="component" value="Chromosome"/>
</dbReference>
<evidence type="ECO:0000313" key="3">
    <source>
        <dbReference type="Proteomes" id="UP000595691"/>
    </source>
</evidence>
<dbReference type="EMBL" id="CP065425">
    <property type="protein sequence ID" value="QQZ11582.1"/>
    <property type="molecule type" value="Genomic_DNA"/>
</dbReference>
<evidence type="ECO:0000259" key="1">
    <source>
        <dbReference type="Pfam" id="PF01636"/>
    </source>
</evidence>
<dbReference type="InterPro" id="IPR002575">
    <property type="entry name" value="Aminoglycoside_PTrfase"/>
</dbReference>
<reference evidence="2 3" key="1">
    <citation type="submission" date="2020-11" db="EMBL/GenBank/DDBJ databases">
        <title>Taxonomic evaluation of the Bacillus sporothermodurans group of bacteria based on whole genome sequences.</title>
        <authorList>
            <person name="Fiedler G."/>
            <person name="Herbstmann A.-D."/>
            <person name="Doll E."/>
            <person name="Wenning M."/>
            <person name="Brinks E."/>
            <person name="Kabisch J."/>
            <person name="Breitenwieser F."/>
            <person name="Lappann M."/>
            <person name="Boehnlein C."/>
            <person name="Franz C."/>
        </authorList>
    </citation>
    <scope>NUCLEOTIDE SEQUENCE [LARGE SCALE GENOMIC DNA]</scope>
    <source>
        <strain evidence="2 3">JCM 19841</strain>
    </source>
</reference>
<dbReference type="InterPro" id="IPR011009">
    <property type="entry name" value="Kinase-like_dom_sf"/>
</dbReference>
<dbReference type="SUPFAM" id="SSF56112">
    <property type="entry name" value="Protein kinase-like (PK-like)"/>
    <property type="match status" value="1"/>
</dbReference>
<dbReference type="Gene3D" id="3.90.1200.10">
    <property type="match status" value="1"/>
</dbReference>
<feature type="domain" description="Aminoglycoside phosphotransferase" evidence="1">
    <location>
        <begin position="23"/>
        <end position="202"/>
    </location>
</feature>
<protein>
    <submittedName>
        <fullName evidence="2">Aminoglycoside phosphotransferase family protein</fullName>
    </submittedName>
</protein>